<dbReference type="EMBL" id="JANBUP010000213">
    <property type="protein sequence ID" value="KAJ2812484.1"/>
    <property type="molecule type" value="Genomic_DNA"/>
</dbReference>
<reference evidence="1" key="1">
    <citation type="submission" date="2022-07" db="EMBL/GenBank/DDBJ databases">
        <title>Phylogenomic reconstructions and comparative analyses of Kickxellomycotina fungi.</title>
        <authorList>
            <person name="Reynolds N.K."/>
            <person name="Stajich J.E."/>
            <person name="Barry K."/>
            <person name="Grigoriev I.V."/>
            <person name="Crous P."/>
            <person name="Smith M.E."/>
        </authorList>
    </citation>
    <scope>NUCLEOTIDE SEQUENCE</scope>
    <source>
        <strain evidence="1">CBS 102833</strain>
    </source>
</reference>
<evidence type="ECO:0000313" key="1">
    <source>
        <dbReference type="EMBL" id="KAJ2812484.1"/>
    </source>
</evidence>
<sequence>MSSATLLLDREAQDNPFQPLLQESAPSAPTEPSSLLYNPAAFNVLLLLNALSVLCSLGSILLLVCLRHQRGRVYRWQAQPVSIRLILYAAIIDIFYTAFRVYDMAISQSETRADSQANCQAAMFGVTFFALLSVFVRALFSAHLHAVVVHKLNKPLSYERRFIIGSFVLALSLALLPLTRFSYAWIEYDPTLGSGHCSYFSLNSLPRGLKMSEYSADEARQAVISGVLWCWATYFGWVALTIAYSTLVIGAVIYQLYVERQRTMQLTAHRYNQLHELFPAKQDDEPDRSALVFVRSLDGLEVWRLARQVLRRVAQFPATIIVCHSLEVAWATATLVCIIPLVRRDAATRSNHSDLKILYVTMQVMLALQGIITLLSLCLEPAVKALLAEWWRIWRNRNQSGVGEVIPVIPQNRLGTAGQVASLEAMPWDIVVCQAPTETSQ</sequence>
<proteinExistence type="predicted"/>
<comment type="caution">
    <text evidence="1">The sequence shown here is derived from an EMBL/GenBank/DDBJ whole genome shotgun (WGS) entry which is preliminary data.</text>
</comment>
<dbReference type="Proteomes" id="UP001140096">
    <property type="component" value="Unassembled WGS sequence"/>
</dbReference>
<keyword evidence="2" id="KW-1185">Reference proteome</keyword>
<accession>A0ACC1LPQ1</accession>
<gene>
    <name evidence="1" type="ORF">H4S07_001368</name>
</gene>
<evidence type="ECO:0000313" key="2">
    <source>
        <dbReference type="Proteomes" id="UP001140096"/>
    </source>
</evidence>
<name>A0ACC1LPQ1_9FUNG</name>
<organism evidence="1 2">
    <name type="scientific">Coemansia furcata</name>
    <dbReference type="NCBI Taxonomy" id="417177"/>
    <lineage>
        <taxon>Eukaryota</taxon>
        <taxon>Fungi</taxon>
        <taxon>Fungi incertae sedis</taxon>
        <taxon>Zoopagomycota</taxon>
        <taxon>Kickxellomycotina</taxon>
        <taxon>Kickxellomycetes</taxon>
        <taxon>Kickxellales</taxon>
        <taxon>Kickxellaceae</taxon>
        <taxon>Coemansia</taxon>
    </lineage>
</organism>
<protein>
    <submittedName>
        <fullName evidence="1">Uncharacterized protein</fullName>
    </submittedName>
</protein>